<protein>
    <submittedName>
        <fullName evidence="1">XkdX family protein</fullName>
    </submittedName>
</protein>
<name>A0ABT9IYC4_9BACL</name>
<keyword evidence="2" id="KW-1185">Reference proteome</keyword>
<dbReference type="NCBIfam" id="TIGR01669">
    <property type="entry name" value="phage_XkdX"/>
    <property type="match status" value="1"/>
</dbReference>
<comment type="caution">
    <text evidence="1">The sequence shown here is derived from an EMBL/GenBank/DDBJ whole genome shotgun (WGS) entry which is preliminary data.</text>
</comment>
<evidence type="ECO:0000313" key="1">
    <source>
        <dbReference type="EMBL" id="MDP5274360.1"/>
    </source>
</evidence>
<proteinExistence type="predicted"/>
<gene>
    <name evidence="1" type="ORF">Q5Y73_09580</name>
</gene>
<organism evidence="1 2">
    <name type="scientific">Chengkuizengella axinellae</name>
    <dbReference type="NCBI Taxonomy" id="3064388"/>
    <lineage>
        <taxon>Bacteria</taxon>
        <taxon>Bacillati</taxon>
        <taxon>Bacillota</taxon>
        <taxon>Bacilli</taxon>
        <taxon>Bacillales</taxon>
        <taxon>Paenibacillaceae</taxon>
        <taxon>Chengkuizengella</taxon>
    </lineage>
</organism>
<dbReference type="Proteomes" id="UP001231941">
    <property type="component" value="Unassembled WGS sequence"/>
</dbReference>
<sequence length="45" mass="5555">MTNFERVKMYFEKGWATIQQVKLYVQFERITETEFLEITGEEYVE</sequence>
<reference evidence="1 2" key="1">
    <citation type="submission" date="2023-08" db="EMBL/GenBank/DDBJ databases">
        <authorList>
            <person name="Park J.-S."/>
        </authorList>
    </citation>
    <scope>NUCLEOTIDE SEQUENCE [LARGE SCALE GENOMIC DNA]</scope>
    <source>
        <strain evidence="1 2">2205SS18-9</strain>
    </source>
</reference>
<evidence type="ECO:0000313" key="2">
    <source>
        <dbReference type="Proteomes" id="UP001231941"/>
    </source>
</evidence>
<dbReference type="InterPro" id="IPR010022">
    <property type="entry name" value="XkdX"/>
</dbReference>
<dbReference type="EMBL" id="JAVAMP010000003">
    <property type="protein sequence ID" value="MDP5274360.1"/>
    <property type="molecule type" value="Genomic_DNA"/>
</dbReference>
<accession>A0ABT9IYC4</accession>
<dbReference type="RefSeq" id="WP_305991671.1">
    <property type="nucleotide sequence ID" value="NZ_JAVAMP010000003.1"/>
</dbReference>
<dbReference type="Pfam" id="PF09693">
    <property type="entry name" value="Phage_XkdX"/>
    <property type="match status" value="1"/>
</dbReference>